<sequence length="137" mass="15157">MVTSAQRLLFDRMLDEIIDALPEQLHELLEEVPLIVEDEPSAALLADLEMEDDDADLCGLHWGTPLTERSVGGGDGMPDRMMIFRGPIFSLAGVGSGSRLTPAQQDELYRQIRITVLHEIGHHFGLNEDDLDTLGYG</sequence>
<evidence type="ECO:0000313" key="1">
    <source>
        <dbReference type="EMBL" id="MFA9479051.1"/>
    </source>
</evidence>
<dbReference type="SUPFAM" id="SSF55486">
    <property type="entry name" value="Metalloproteases ('zincins'), catalytic domain"/>
    <property type="match status" value="1"/>
</dbReference>
<accession>A0ABV4U8H8</accession>
<reference evidence="1 2" key="1">
    <citation type="submission" date="2024-08" db="EMBL/GenBank/DDBJ databases">
        <title>Whole-genome sequencing of halo(alkali)philic microorganisms from hypersaline lakes.</title>
        <authorList>
            <person name="Sorokin D.Y."/>
            <person name="Merkel A.Y."/>
            <person name="Messina E."/>
            <person name="Yakimov M."/>
        </authorList>
    </citation>
    <scope>NUCLEOTIDE SEQUENCE [LARGE SCALE GENOMIC DNA]</scope>
    <source>
        <strain evidence="1 2">AB-hyl4</strain>
    </source>
</reference>
<dbReference type="Pfam" id="PF06262">
    <property type="entry name" value="Zincin_1"/>
    <property type="match status" value="1"/>
</dbReference>
<gene>
    <name evidence="1" type="ORF">ACERK3_12230</name>
</gene>
<dbReference type="InterPro" id="IPR038555">
    <property type="entry name" value="Zincin_1_sf"/>
</dbReference>
<evidence type="ECO:0000313" key="2">
    <source>
        <dbReference type="Proteomes" id="UP001575105"/>
    </source>
</evidence>
<comment type="caution">
    <text evidence="1">The sequence shown here is derived from an EMBL/GenBank/DDBJ whole genome shotgun (WGS) entry which is preliminary data.</text>
</comment>
<protein>
    <submittedName>
        <fullName evidence="1">Metallopeptidase family protein</fullName>
    </submittedName>
</protein>
<dbReference type="CDD" id="cd12952">
    <property type="entry name" value="MMP_ACEL2062"/>
    <property type="match status" value="1"/>
</dbReference>
<organism evidence="1 2">
    <name type="scientific">Natronomicrosphaera hydrolytica</name>
    <dbReference type="NCBI Taxonomy" id="3242702"/>
    <lineage>
        <taxon>Bacteria</taxon>
        <taxon>Pseudomonadati</taxon>
        <taxon>Planctomycetota</taxon>
        <taxon>Phycisphaerae</taxon>
        <taxon>Phycisphaerales</taxon>
        <taxon>Phycisphaeraceae</taxon>
        <taxon>Natronomicrosphaera</taxon>
    </lineage>
</organism>
<dbReference type="Proteomes" id="UP001575105">
    <property type="component" value="Unassembled WGS sequence"/>
</dbReference>
<proteinExistence type="predicted"/>
<dbReference type="EMBL" id="JBGUBD010000006">
    <property type="protein sequence ID" value="MFA9479051.1"/>
    <property type="molecule type" value="Genomic_DNA"/>
</dbReference>
<dbReference type="Gene3D" id="3.30.2010.20">
    <property type="match status" value="1"/>
</dbReference>
<dbReference type="RefSeq" id="WP_425345968.1">
    <property type="nucleotide sequence ID" value="NZ_JBGUBD010000006.1"/>
</dbReference>
<keyword evidence="2" id="KW-1185">Reference proteome</keyword>
<name>A0ABV4U8H8_9BACT</name>
<dbReference type="InterPro" id="IPR010428">
    <property type="entry name" value="Zincin_1"/>
</dbReference>